<evidence type="ECO:0000313" key="2">
    <source>
        <dbReference type="Proteomes" id="UP000001037"/>
    </source>
</evidence>
<dbReference type="AlphaFoldDB" id="G0ECW5"/>
<sequence length="111" mass="12708">MTSTRNESVDRAKMLQEWRAWVERIARAAARILPDVEVYAFRGKAGRETSAINVLIVSNNVPGCFLERASLKARIEEAAGLPYNHPFRIHLMGRREAEFYKHNIQGIDKIL</sequence>
<dbReference type="RefSeq" id="WP_014027362.1">
    <property type="nucleotide sequence ID" value="NC_015931.1"/>
</dbReference>
<dbReference type="SUPFAM" id="SSF81301">
    <property type="entry name" value="Nucleotidyltransferase"/>
    <property type="match status" value="1"/>
</dbReference>
<protein>
    <submittedName>
        <fullName evidence="1">DNA polymerase beta domain protein region</fullName>
    </submittedName>
</protein>
<dbReference type="HOGENOM" id="CLU_159724_1_0_2"/>
<evidence type="ECO:0000313" key="1">
    <source>
        <dbReference type="EMBL" id="AEM39685.1"/>
    </source>
</evidence>
<reference evidence="1 2" key="1">
    <citation type="journal article" date="2011" name="Stand. Genomic Sci.">
        <title>Complete genome sequence of the hyperthermophilic chemolithoautotroph Pyrolobus fumarii type strain (1A).</title>
        <authorList>
            <person name="Anderson I."/>
            <person name="Goker M."/>
            <person name="Nolan M."/>
            <person name="Lucas S."/>
            <person name="Hammon N."/>
            <person name="Deshpande S."/>
            <person name="Cheng J.F."/>
            <person name="Tapia R."/>
            <person name="Han C."/>
            <person name="Goodwin L."/>
            <person name="Pitluck S."/>
            <person name="Huntemann M."/>
            <person name="Liolios K."/>
            <person name="Ivanova N."/>
            <person name="Pagani I."/>
            <person name="Mavromatis K."/>
            <person name="Ovchinikova G."/>
            <person name="Pati A."/>
            <person name="Chen A."/>
            <person name="Palaniappan K."/>
            <person name="Land M."/>
            <person name="Hauser L."/>
            <person name="Brambilla E.M."/>
            <person name="Huber H."/>
            <person name="Yasawong M."/>
            <person name="Rohde M."/>
            <person name="Spring S."/>
            <person name="Abt B."/>
            <person name="Sikorski J."/>
            <person name="Wirth R."/>
            <person name="Detter J.C."/>
            <person name="Woyke T."/>
            <person name="Bristow J."/>
            <person name="Eisen J.A."/>
            <person name="Markowitz V."/>
            <person name="Hugenholtz P."/>
            <person name="Kyrpides N.C."/>
            <person name="Klenk H.P."/>
            <person name="Lapidus A."/>
        </authorList>
    </citation>
    <scope>NUCLEOTIDE SEQUENCE [LARGE SCALE GENOMIC DNA]</scope>
    <source>
        <strain evidence="2">DSM 11204 / 1A</strain>
    </source>
</reference>
<name>G0ECW5_PYRF1</name>
<dbReference type="Gene3D" id="3.30.460.10">
    <property type="entry name" value="Beta Polymerase, domain 2"/>
    <property type="match status" value="1"/>
</dbReference>
<gene>
    <name evidence="1" type="ordered locus">Pyrfu_1831</name>
</gene>
<dbReference type="EMBL" id="CP002838">
    <property type="protein sequence ID" value="AEM39685.1"/>
    <property type="molecule type" value="Genomic_DNA"/>
</dbReference>
<dbReference type="KEGG" id="pfm:Pyrfu_1831"/>
<dbReference type="InterPro" id="IPR043519">
    <property type="entry name" value="NT_sf"/>
</dbReference>
<keyword evidence="2" id="KW-1185">Reference proteome</keyword>
<dbReference type="eggNOG" id="arCOG01205">
    <property type="taxonomic scope" value="Archaea"/>
</dbReference>
<dbReference type="Proteomes" id="UP000001037">
    <property type="component" value="Chromosome"/>
</dbReference>
<dbReference type="InParanoid" id="G0ECW5"/>
<organism evidence="1 2">
    <name type="scientific">Pyrolobus fumarii (strain DSM 11204 / 1A)</name>
    <dbReference type="NCBI Taxonomy" id="694429"/>
    <lineage>
        <taxon>Archaea</taxon>
        <taxon>Thermoproteota</taxon>
        <taxon>Thermoprotei</taxon>
        <taxon>Desulfurococcales</taxon>
        <taxon>Pyrodictiaceae</taxon>
        <taxon>Pyrolobus</taxon>
    </lineage>
</organism>
<accession>G0ECW5</accession>
<dbReference type="GeneID" id="11138167"/>
<dbReference type="PANTHER" id="PTHR37030">
    <property type="entry name" value="NUCLEOTIDYLTRANSFERASE"/>
    <property type="match status" value="1"/>
</dbReference>
<dbReference type="OrthoDB" id="9287at2157"/>
<dbReference type="PANTHER" id="PTHR37030:SF1">
    <property type="entry name" value="NUCLEOTIDYLTRANSFERASE"/>
    <property type="match status" value="1"/>
</dbReference>
<proteinExistence type="predicted"/>